<protein>
    <submittedName>
        <fullName evidence="1">Uncharacterized protein</fullName>
    </submittedName>
</protein>
<dbReference type="OrthoDB" id="977823at2"/>
<keyword evidence="2" id="KW-1185">Reference proteome</keyword>
<dbReference type="RefSeq" id="WP_099152320.1">
    <property type="nucleotide sequence ID" value="NZ_PDUD01000026.1"/>
</dbReference>
<dbReference type="Proteomes" id="UP000223913">
    <property type="component" value="Unassembled WGS sequence"/>
</dbReference>
<reference evidence="1 2" key="1">
    <citation type="submission" date="2017-10" db="EMBL/GenBank/DDBJ databases">
        <title>The draft genome sequence of Lewinella nigricans NBRC 102662.</title>
        <authorList>
            <person name="Wang K."/>
        </authorList>
    </citation>
    <scope>NUCLEOTIDE SEQUENCE [LARGE SCALE GENOMIC DNA]</scope>
    <source>
        <strain evidence="1 2">NBRC 102662</strain>
    </source>
</reference>
<evidence type="ECO:0000313" key="2">
    <source>
        <dbReference type="Proteomes" id="UP000223913"/>
    </source>
</evidence>
<dbReference type="EMBL" id="PDUD01000026">
    <property type="protein sequence ID" value="PHN04294.1"/>
    <property type="molecule type" value="Genomic_DNA"/>
</dbReference>
<name>A0A2D0N712_FLAN2</name>
<proteinExistence type="predicted"/>
<dbReference type="AlphaFoldDB" id="A0A2D0N712"/>
<evidence type="ECO:0000313" key="1">
    <source>
        <dbReference type="EMBL" id="PHN04294.1"/>
    </source>
</evidence>
<organism evidence="1 2">
    <name type="scientific">Flavilitoribacter nigricans (strain ATCC 23147 / DSM 23189 / NBRC 102662 / NCIMB 1420 / SS-2)</name>
    <name type="common">Lewinella nigricans</name>
    <dbReference type="NCBI Taxonomy" id="1122177"/>
    <lineage>
        <taxon>Bacteria</taxon>
        <taxon>Pseudomonadati</taxon>
        <taxon>Bacteroidota</taxon>
        <taxon>Saprospiria</taxon>
        <taxon>Saprospirales</taxon>
        <taxon>Lewinellaceae</taxon>
        <taxon>Flavilitoribacter</taxon>
    </lineage>
</organism>
<gene>
    <name evidence="1" type="ORF">CRP01_22285</name>
</gene>
<comment type="caution">
    <text evidence="1">The sequence shown here is derived from an EMBL/GenBank/DDBJ whole genome shotgun (WGS) entry which is preliminary data.</text>
</comment>
<sequence>MKYLAILPLLLITAVLWSQPIDNKRMKRDIEVAENILLALIEDASTTSHQGFRVEGTYLESYGLLFTVQRKFGLLSVGVAPAVIWDGNRAISGRVESRARGEARTTQPRRGTGYTIKADSAQVMNNEELRELSETFLADYGYLLTQLPDNEKICIKYSEGQKNGLFGATNILAYTMDGQQIENASSPGFTMTVSKKAVEDHRTGKIDRNALISRIEYTENKASNSEEDRELVLLNSIFQRAYQRDLSDGFFMRGGGNMERIPGLGVIFSYRFATKHEGDRFFFNNGEFKFYFPNNEGEKADVLRRLELDEEDVADEEAQEEPDFEEFLEDFKANVVEYGSTVRKLNGDEVLSFELSFPSCDDCDDRPEQVKITAKQSLLERYRTGGIDLDEAIGQLQVSYRE</sequence>
<accession>A0A2D0N712</accession>